<organism evidence="1 2">
    <name type="scientific">Kangsaoukella pontilimi</name>
    <dbReference type="NCBI Taxonomy" id="2691042"/>
    <lineage>
        <taxon>Bacteria</taxon>
        <taxon>Pseudomonadati</taxon>
        <taxon>Pseudomonadota</taxon>
        <taxon>Alphaproteobacteria</taxon>
        <taxon>Rhodobacterales</taxon>
        <taxon>Paracoccaceae</taxon>
        <taxon>Kangsaoukella</taxon>
    </lineage>
</organism>
<proteinExistence type="predicted"/>
<comment type="caution">
    <text evidence="1">The sequence shown here is derived from an EMBL/GenBank/DDBJ whole genome shotgun (WGS) entry which is preliminary data.</text>
</comment>
<gene>
    <name evidence="1" type="ORF">GQ651_06390</name>
</gene>
<evidence type="ECO:0000313" key="2">
    <source>
        <dbReference type="Proteomes" id="UP000480350"/>
    </source>
</evidence>
<dbReference type="AlphaFoldDB" id="A0A7C9M9R2"/>
<keyword evidence="2" id="KW-1185">Reference proteome</keyword>
<dbReference type="Proteomes" id="UP000480350">
    <property type="component" value="Unassembled WGS sequence"/>
</dbReference>
<accession>A0A7C9M9R2</accession>
<dbReference type="SUPFAM" id="SSF52833">
    <property type="entry name" value="Thioredoxin-like"/>
    <property type="match status" value="1"/>
</dbReference>
<reference evidence="1 2" key="2">
    <citation type="submission" date="2020-03" db="EMBL/GenBank/DDBJ databases">
        <title>Kangsaoukella pontilimi gen. nov., sp. nov., a new member of the family Rhodobacteraceae isolated from a tidal mudflat.</title>
        <authorList>
            <person name="Kim I.S."/>
        </authorList>
    </citation>
    <scope>NUCLEOTIDE SEQUENCE [LARGE SCALE GENOMIC DNA]</scope>
    <source>
        <strain evidence="1 2">GH1-50</strain>
    </source>
</reference>
<sequence length="115" mass="12937">MSLAALVPTLSQAETFLFMAEEHGCIWCARWDAEVADAYHKTPEGRAAPLKRFDIHGEAPEGVDFAQRVRFTPTFILVRDGAEIDRIEGYPGEDFFWGLLDMMLERADVSVEETG</sequence>
<dbReference type="InterPro" id="IPR036249">
    <property type="entry name" value="Thioredoxin-like_sf"/>
</dbReference>
<dbReference type="Gene3D" id="3.40.30.10">
    <property type="entry name" value="Glutaredoxin"/>
    <property type="match status" value="1"/>
</dbReference>
<name>A0A7C9M9R2_9RHOB</name>
<protein>
    <recommendedName>
        <fullName evidence="3">Thioredoxin-like protein</fullName>
    </recommendedName>
</protein>
<dbReference type="EMBL" id="WUPT01000001">
    <property type="protein sequence ID" value="MXQ07473.1"/>
    <property type="molecule type" value="Genomic_DNA"/>
</dbReference>
<evidence type="ECO:0008006" key="3">
    <source>
        <dbReference type="Google" id="ProtNLM"/>
    </source>
</evidence>
<reference evidence="1 2" key="1">
    <citation type="submission" date="2019-12" db="EMBL/GenBank/DDBJ databases">
        <authorList>
            <person name="Lee S.D."/>
        </authorList>
    </citation>
    <scope>NUCLEOTIDE SEQUENCE [LARGE SCALE GENOMIC DNA]</scope>
    <source>
        <strain evidence="1 2">GH1-50</strain>
    </source>
</reference>
<evidence type="ECO:0000313" key="1">
    <source>
        <dbReference type="EMBL" id="MXQ07473.1"/>
    </source>
</evidence>